<keyword evidence="2" id="KW-1185">Reference proteome</keyword>
<dbReference type="Pfam" id="PF09442">
    <property type="entry name" value="DUF2018"/>
    <property type="match status" value="1"/>
</dbReference>
<dbReference type="AlphaFoldDB" id="A0A4U8T9W5"/>
<proteinExistence type="predicted"/>
<evidence type="ECO:0000313" key="1">
    <source>
        <dbReference type="EMBL" id="TLD96589.1"/>
    </source>
</evidence>
<sequence>MMDAFFEGTPLQKWQEIICNASPTLVGLELEHLLERIAIYEAILEKQGIDIESAFSEYRFDEGFAEALSEAKNNLALDSMAKILSNYE</sequence>
<protein>
    <submittedName>
        <fullName evidence="1">DUF2018 family protein</fullName>
    </submittedName>
</protein>
<dbReference type="Proteomes" id="UP000029733">
    <property type="component" value="Unassembled WGS sequence"/>
</dbReference>
<dbReference type="InterPro" id="IPR023126">
    <property type="entry name" value="HP0242-like_sf"/>
</dbReference>
<comment type="caution">
    <text evidence="1">The sequence shown here is derived from an EMBL/GenBank/DDBJ whole genome shotgun (WGS) entry which is preliminary data.</text>
</comment>
<dbReference type="SUPFAM" id="SSF158752">
    <property type="entry name" value="HP0242-like"/>
    <property type="match status" value="1"/>
</dbReference>
<gene>
    <name evidence="1" type="ORF">LS71_005895</name>
</gene>
<name>A0A4U8T9W5_9HELI</name>
<reference evidence="1 2" key="1">
    <citation type="journal article" date="2014" name="Genome Announc.">
        <title>Draft genome sequences of eight enterohepatic helicobacter species isolated from both laboratory and wild rodents.</title>
        <authorList>
            <person name="Sheh A."/>
            <person name="Shen Z."/>
            <person name="Fox J.G."/>
        </authorList>
    </citation>
    <scope>NUCLEOTIDE SEQUENCE [LARGE SCALE GENOMIC DNA]</scope>
    <source>
        <strain evidence="1 2">MIT 09-6949</strain>
    </source>
</reference>
<accession>A0A4U8T9W5</accession>
<dbReference type="InterPro" id="IPR018563">
    <property type="entry name" value="DUF2018"/>
</dbReference>
<dbReference type="EMBL" id="JRPR02000003">
    <property type="protein sequence ID" value="TLD96589.1"/>
    <property type="molecule type" value="Genomic_DNA"/>
</dbReference>
<dbReference type="OrthoDB" id="5327906at2"/>
<dbReference type="STRING" id="1677920.LS71_02290"/>
<organism evidence="1 2">
    <name type="scientific">Helicobacter jaachi</name>
    <dbReference type="NCBI Taxonomy" id="1677920"/>
    <lineage>
        <taxon>Bacteria</taxon>
        <taxon>Pseudomonadati</taxon>
        <taxon>Campylobacterota</taxon>
        <taxon>Epsilonproteobacteria</taxon>
        <taxon>Campylobacterales</taxon>
        <taxon>Helicobacteraceae</taxon>
        <taxon>Helicobacter</taxon>
    </lineage>
</organism>
<evidence type="ECO:0000313" key="2">
    <source>
        <dbReference type="Proteomes" id="UP000029733"/>
    </source>
</evidence>
<dbReference type="Gene3D" id="1.10.3350.10">
    <property type="entry name" value="HP0242-like domain"/>
    <property type="match status" value="1"/>
</dbReference>